<evidence type="ECO:0000313" key="2">
    <source>
        <dbReference type="Ensembl" id="ENSCCRP00000026994.2"/>
    </source>
</evidence>
<dbReference type="Proteomes" id="UP001108240">
    <property type="component" value="Unplaced"/>
</dbReference>
<dbReference type="AlphaFoldDB" id="A0A8C1H675"/>
<reference evidence="2" key="2">
    <citation type="submission" date="2025-09" db="UniProtKB">
        <authorList>
            <consortium name="Ensembl"/>
        </authorList>
    </citation>
    <scope>IDENTIFICATION</scope>
</reference>
<accession>A0A8C1H675</accession>
<feature type="compositionally biased region" description="Basic and acidic residues" evidence="1">
    <location>
        <begin position="1"/>
        <end position="10"/>
    </location>
</feature>
<reference evidence="2" key="1">
    <citation type="submission" date="2025-08" db="UniProtKB">
        <authorList>
            <consortium name="Ensembl"/>
        </authorList>
    </citation>
    <scope>IDENTIFICATION</scope>
</reference>
<feature type="compositionally biased region" description="Polar residues" evidence="1">
    <location>
        <begin position="198"/>
        <end position="209"/>
    </location>
</feature>
<evidence type="ECO:0000313" key="3">
    <source>
        <dbReference type="Proteomes" id="UP001108240"/>
    </source>
</evidence>
<evidence type="ECO:0000256" key="1">
    <source>
        <dbReference type="SAM" id="MobiDB-lite"/>
    </source>
</evidence>
<feature type="region of interest" description="Disordered" evidence="1">
    <location>
        <begin position="231"/>
        <end position="250"/>
    </location>
</feature>
<protein>
    <submittedName>
        <fullName evidence="2">Zgc:92242</fullName>
    </submittedName>
</protein>
<proteinExistence type="predicted"/>
<organism evidence="2 3">
    <name type="scientific">Cyprinus carpio carpio</name>
    <dbReference type="NCBI Taxonomy" id="630221"/>
    <lineage>
        <taxon>Eukaryota</taxon>
        <taxon>Metazoa</taxon>
        <taxon>Chordata</taxon>
        <taxon>Craniata</taxon>
        <taxon>Vertebrata</taxon>
        <taxon>Euteleostomi</taxon>
        <taxon>Actinopterygii</taxon>
        <taxon>Neopterygii</taxon>
        <taxon>Teleostei</taxon>
        <taxon>Ostariophysi</taxon>
        <taxon>Cypriniformes</taxon>
        <taxon>Cyprinidae</taxon>
        <taxon>Cyprininae</taxon>
        <taxon>Cyprinus</taxon>
    </lineage>
</organism>
<keyword evidence="3" id="KW-1185">Reference proteome</keyword>
<feature type="compositionally biased region" description="Acidic residues" evidence="1">
    <location>
        <begin position="185"/>
        <end position="196"/>
    </location>
</feature>
<feature type="compositionally biased region" description="Basic residues" evidence="1">
    <location>
        <begin position="11"/>
        <end position="20"/>
    </location>
</feature>
<feature type="compositionally biased region" description="Polar residues" evidence="1">
    <location>
        <begin position="130"/>
        <end position="143"/>
    </location>
</feature>
<feature type="region of interest" description="Disordered" evidence="1">
    <location>
        <begin position="115"/>
        <end position="210"/>
    </location>
</feature>
<dbReference type="GeneTree" id="ENSGT00940000161678"/>
<sequence length="292" mass="32148">MPMKHIETQRGRGRRQRRRGKEGGWEKECYDVTPVVCSNTKAAEKKTHIHTRTHAAACFTNTTPQHTSPASECPCKSVSWLLGSDGDVHVCIIGESDELRSPKLILSELRNKTAANPNTINRTKAEPVKSSLTKPSKAQQTSPEPGIQLLLKKPEELSDSMTVSDESKQDSGSDQSADDTRGQTDDSDSGSAEEDTSLYRSHMSNTESTVADRLREIQLHRAMKEHLSINNKTHPLDTPTPDKGVMKDKDSGLMYGSRVAQLRKNFNTSNAPCVKPPIPCKPAHLLASPSVR</sequence>
<name>A0A8C1H675_CYPCA</name>
<dbReference type="Ensembl" id="ENSCCRT00000029286.2">
    <property type="protein sequence ID" value="ENSCCRP00000026994.2"/>
    <property type="gene ID" value="ENSCCRG00000014627.2"/>
</dbReference>
<feature type="region of interest" description="Disordered" evidence="1">
    <location>
        <begin position="1"/>
        <end position="24"/>
    </location>
</feature>